<evidence type="ECO:0000313" key="7">
    <source>
        <dbReference type="EMBL" id="SMC59896.1"/>
    </source>
</evidence>
<name>A0A1W2AGU9_9SPHI</name>
<dbReference type="GO" id="GO:0016987">
    <property type="term" value="F:sigma factor activity"/>
    <property type="evidence" value="ECO:0007669"/>
    <property type="project" value="UniProtKB-KW"/>
</dbReference>
<evidence type="ECO:0000256" key="3">
    <source>
        <dbReference type="ARBA" id="ARBA00023082"/>
    </source>
</evidence>
<dbReference type="InterPro" id="IPR013325">
    <property type="entry name" value="RNA_pol_sigma_r2"/>
</dbReference>
<evidence type="ECO:0000256" key="4">
    <source>
        <dbReference type="ARBA" id="ARBA00023163"/>
    </source>
</evidence>
<dbReference type="EMBL" id="FWYB01000001">
    <property type="protein sequence ID" value="SMC59896.1"/>
    <property type="molecule type" value="Genomic_DNA"/>
</dbReference>
<dbReference type="AlphaFoldDB" id="A0A1W2AGU9"/>
<dbReference type="GO" id="GO:0006352">
    <property type="term" value="P:DNA-templated transcription initiation"/>
    <property type="evidence" value="ECO:0007669"/>
    <property type="project" value="InterPro"/>
</dbReference>
<reference evidence="7 8" key="1">
    <citation type="submission" date="2017-04" db="EMBL/GenBank/DDBJ databases">
        <authorList>
            <person name="Afonso C.L."/>
            <person name="Miller P.J."/>
            <person name="Scott M.A."/>
            <person name="Spackman E."/>
            <person name="Goraichik I."/>
            <person name="Dimitrov K.M."/>
            <person name="Suarez D.L."/>
            <person name="Swayne D.E."/>
        </authorList>
    </citation>
    <scope>NUCLEOTIDE SEQUENCE [LARGE SCALE GENOMIC DNA]</scope>
    <source>
        <strain evidence="7 8">DSM 19625</strain>
    </source>
</reference>
<evidence type="ECO:0000259" key="6">
    <source>
        <dbReference type="Pfam" id="PF08281"/>
    </source>
</evidence>
<gene>
    <name evidence="7" type="ORF">SAMN04488101_101600</name>
</gene>
<protein>
    <submittedName>
        <fullName evidence="7">RNA polymerase sigma-70 factor, ECF subfamily</fullName>
    </submittedName>
</protein>
<dbReference type="InterPro" id="IPR014327">
    <property type="entry name" value="RNA_pol_sigma70_bacteroid"/>
</dbReference>
<keyword evidence="4" id="KW-0804">Transcription</keyword>
<dbReference type="NCBIfam" id="TIGR02937">
    <property type="entry name" value="sigma70-ECF"/>
    <property type="match status" value="1"/>
</dbReference>
<dbReference type="PANTHER" id="PTHR43133:SF46">
    <property type="entry name" value="RNA POLYMERASE SIGMA-70 FACTOR ECF SUBFAMILY"/>
    <property type="match status" value="1"/>
</dbReference>
<evidence type="ECO:0000259" key="5">
    <source>
        <dbReference type="Pfam" id="PF04542"/>
    </source>
</evidence>
<dbReference type="SUPFAM" id="SSF88946">
    <property type="entry name" value="Sigma2 domain of RNA polymerase sigma factors"/>
    <property type="match status" value="1"/>
</dbReference>
<keyword evidence="2" id="KW-0805">Transcription regulation</keyword>
<dbReference type="PANTHER" id="PTHR43133">
    <property type="entry name" value="RNA POLYMERASE ECF-TYPE SIGMA FACTO"/>
    <property type="match status" value="1"/>
</dbReference>
<evidence type="ECO:0000313" key="8">
    <source>
        <dbReference type="Proteomes" id="UP000192678"/>
    </source>
</evidence>
<feature type="domain" description="RNA polymerase sigma factor 70 region 4 type 2" evidence="6">
    <location>
        <begin position="128"/>
        <end position="178"/>
    </location>
</feature>
<sequence>MECKVPNVLENERFLLQEASAGSREAYTTLYTFYLPKLYKYIYPFVKFSKEDTEEILHDMFMKIWERKEGLSNIKSFNSYLYSMARNKLVNLHEHTKVKQKAINYMVAHAVHTGNSTDDNYIYVQYQEVIQQAINALPPKRKRIFEMSAYEELSQDEIATALAISKSMVKKQLYAATRHVKEYLRLHTDLTAFIAICLTAGLLK</sequence>
<dbReference type="InterPro" id="IPR007627">
    <property type="entry name" value="RNA_pol_sigma70_r2"/>
</dbReference>
<keyword evidence="8" id="KW-1185">Reference proteome</keyword>
<dbReference type="InterPro" id="IPR014284">
    <property type="entry name" value="RNA_pol_sigma-70_dom"/>
</dbReference>
<keyword evidence="3" id="KW-0731">Sigma factor</keyword>
<dbReference type="Pfam" id="PF08281">
    <property type="entry name" value="Sigma70_r4_2"/>
    <property type="match status" value="1"/>
</dbReference>
<evidence type="ECO:0000256" key="2">
    <source>
        <dbReference type="ARBA" id="ARBA00023015"/>
    </source>
</evidence>
<dbReference type="RefSeq" id="WP_084287162.1">
    <property type="nucleotide sequence ID" value="NZ_FWYB01000001.1"/>
</dbReference>
<dbReference type="Gene3D" id="1.10.1740.10">
    <property type="match status" value="1"/>
</dbReference>
<evidence type="ECO:0000256" key="1">
    <source>
        <dbReference type="ARBA" id="ARBA00010641"/>
    </source>
</evidence>
<organism evidence="7 8">
    <name type="scientific">Pedobacter nyackensis</name>
    <dbReference type="NCBI Taxonomy" id="475255"/>
    <lineage>
        <taxon>Bacteria</taxon>
        <taxon>Pseudomonadati</taxon>
        <taxon>Bacteroidota</taxon>
        <taxon>Sphingobacteriia</taxon>
        <taxon>Sphingobacteriales</taxon>
        <taxon>Sphingobacteriaceae</taxon>
        <taxon>Pedobacter</taxon>
    </lineage>
</organism>
<dbReference type="InterPro" id="IPR036388">
    <property type="entry name" value="WH-like_DNA-bd_sf"/>
</dbReference>
<dbReference type="STRING" id="475255.SAMN04488101_101600"/>
<dbReference type="Pfam" id="PF04542">
    <property type="entry name" value="Sigma70_r2"/>
    <property type="match status" value="1"/>
</dbReference>
<dbReference type="CDD" id="cd06171">
    <property type="entry name" value="Sigma70_r4"/>
    <property type="match status" value="1"/>
</dbReference>
<dbReference type="Proteomes" id="UP000192678">
    <property type="component" value="Unassembled WGS sequence"/>
</dbReference>
<dbReference type="Gene3D" id="1.10.10.10">
    <property type="entry name" value="Winged helix-like DNA-binding domain superfamily/Winged helix DNA-binding domain"/>
    <property type="match status" value="1"/>
</dbReference>
<dbReference type="GO" id="GO:0003677">
    <property type="term" value="F:DNA binding"/>
    <property type="evidence" value="ECO:0007669"/>
    <property type="project" value="InterPro"/>
</dbReference>
<dbReference type="InterPro" id="IPR013324">
    <property type="entry name" value="RNA_pol_sigma_r3/r4-like"/>
</dbReference>
<dbReference type="InterPro" id="IPR039425">
    <property type="entry name" value="RNA_pol_sigma-70-like"/>
</dbReference>
<dbReference type="InterPro" id="IPR013249">
    <property type="entry name" value="RNA_pol_sigma70_r4_t2"/>
</dbReference>
<proteinExistence type="inferred from homology"/>
<dbReference type="SUPFAM" id="SSF88659">
    <property type="entry name" value="Sigma3 and sigma4 domains of RNA polymerase sigma factors"/>
    <property type="match status" value="1"/>
</dbReference>
<comment type="similarity">
    <text evidence="1">Belongs to the sigma-70 factor family. ECF subfamily.</text>
</comment>
<dbReference type="OrthoDB" id="799938at2"/>
<feature type="domain" description="RNA polymerase sigma-70 region 2" evidence="5">
    <location>
        <begin position="30"/>
        <end position="92"/>
    </location>
</feature>
<accession>A0A1W2AGU9</accession>
<dbReference type="NCBIfam" id="TIGR02985">
    <property type="entry name" value="Sig70_bacteroi1"/>
    <property type="match status" value="1"/>
</dbReference>